<dbReference type="PROSITE" id="PS51755">
    <property type="entry name" value="OMPR_PHOB"/>
    <property type="match status" value="1"/>
</dbReference>
<dbReference type="Gene3D" id="6.10.250.690">
    <property type="match status" value="1"/>
</dbReference>
<keyword evidence="7 13" id="KW-0238">DNA-binding</keyword>
<evidence type="ECO:0000256" key="3">
    <source>
        <dbReference type="ARBA" id="ARBA00022553"/>
    </source>
</evidence>
<keyword evidence="4" id="KW-0902">Two-component regulatory system</keyword>
<evidence type="ECO:0000256" key="9">
    <source>
        <dbReference type="ARBA" id="ARBA00023163"/>
    </source>
</evidence>
<keyword evidence="6" id="KW-0843">Virulence</keyword>
<dbReference type="SMART" id="SM00448">
    <property type="entry name" value="REC"/>
    <property type="match status" value="1"/>
</dbReference>
<reference evidence="16" key="1">
    <citation type="submission" date="2022-08" db="EMBL/GenBank/DDBJ databases">
        <title>The complete genome sequence of the thermophilic bacterium Laceyella sacchari FBKL4.010 reveals the basis for tetramethylpyrazine biosynthesis in Moutai-flavor Daqu.</title>
        <authorList>
            <person name="Li D."/>
            <person name="Huang W."/>
            <person name="Wang C."/>
            <person name="Qiu S."/>
        </authorList>
    </citation>
    <scope>NUCLEOTIDE SEQUENCE</scope>
    <source>
        <strain evidence="16">FBKL4.014</strain>
    </source>
</reference>
<keyword evidence="17" id="KW-1185">Reference proteome</keyword>
<evidence type="ECO:0000256" key="13">
    <source>
        <dbReference type="PROSITE-ProRule" id="PRU01091"/>
    </source>
</evidence>
<dbReference type="PANTHER" id="PTHR48111:SF49">
    <property type="entry name" value="HEME RESPONSE REGULATOR HSSR"/>
    <property type="match status" value="1"/>
</dbReference>
<evidence type="ECO:0000313" key="16">
    <source>
        <dbReference type="EMBL" id="UWE05202.1"/>
    </source>
</evidence>
<keyword evidence="9" id="KW-0804">Transcription</keyword>
<dbReference type="EMBL" id="CP103866">
    <property type="protein sequence ID" value="UWE05202.1"/>
    <property type="molecule type" value="Genomic_DNA"/>
</dbReference>
<dbReference type="PROSITE" id="PS50110">
    <property type="entry name" value="RESPONSE_REGULATORY"/>
    <property type="match status" value="1"/>
</dbReference>
<sequence length="227" mass="26698">MLMLHMLIADDDENIRELVRFHFQKEGFTVFEAADGEEAMRILEEEQIHLAVVDIMMPRKDGYALCQDIRDFYDIPVIMLTAKDQLLDKEKGFQSGTDDYLVKPFEPKELLFRAKALLRRYRMVNADCIQLGQTVIDRKSYEVRCRGQTIILPLKEFALLSQLASYPHRVFTREELIHLLWGPDFEGDMRTVDVHVKRLRERFKHKTNDFTIKTVRGIGYKLEADTQ</sequence>
<accession>A0ABY5U6C9</accession>
<evidence type="ECO:0000256" key="5">
    <source>
        <dbReference type="ARBA" id="ARBA00023015"/>
    </source>
</evidence>
<dbReference type="PANTHER" id="PTHR48111">
    <property type="entry name" value="REGULATOR OF RPOS"/>
    <property type="match status" value="1"/>
</dbReference>
<dbReference type="CDD" id="cd00383">
    <property type="entry name" value="trans_reg_C"/>
    <property type="match status" value="1"/>
</dbReference>
<evidence type="ECO:0000256" key="2">
    <source>
        <dbReference type="ARBA" id="ARBA00022490"/>
    </source>
</evidence>
<proteinExistence type="predicted"/>
<evidence type="ECO:0000256" key="10">
    <source>
        <dbReference type="ARBA" id="ARBA00037471"/>
    </source>
</evidence>
<evidence type="ECO:0000313" key="17">
    <source>
        <dbReference type="Proteomes" id="UP001058650"/>
    </source>
</evidence>
<dbReference type="InterPro" id="IPR011006">
    <property type="entry name" value="CheY-like_superfamily"/>
</dbReference>
<dbReference type="RefSeq" id="WP_259436740.1">
    <property type="nucleotide sequence ID" value="NZ_CP103866.1"/>
</dbReference>
<dbReference type="Proteomes" id="UP001058650">
    <property type="component" value="Chromosome"/>
</dbReference>
<evidence type="ECO:0000259" key="15">
    <source>
        <dbReference type="PROSITE" id="PS51755"/>
    </source>
</evidence>
<evidence type="ECO:0000256" key="6">
    <source>
        <dbReference type="ARBA" id="ARBA00023026"/>
    </source>
</evidence>
<keyword evidence="3 12" id="KW-0597">Phosphoprotein</keyword>
<keyword evidence="8" id="KW-0010">Activator</keyword>
<organism evidence="16 17">
    <name type="scientific">Laceyella sacchari</name>
    <name type="common">Thermoactinomyces thalpophilus</name>
    <dbReference type="NCBI Taxonomy" id="37482"/>
    <lineage>
        <taxon>Bacteria</taxon>
        <taxon>Bacillati</taxon>
        <taxon>Bacillota</taxon>
        <taxon>Bacilli</taxon>
        <taxon>Bacillales</taxon>
        <taxon>Thermoactinomycetaceae</taxon>
        <taxon>Laceyella</taxon>
    </lineage>
</organism>
<dbReference type="InterPro" id="IPR039420">
    <property type="entry name" value="WalR-like"/>
</dbReference>
<comment type="subcellular location">
    <subcellularLocation>
        <location evidence="1">Cytoplasm</location>
    </subcellularLocation>
</comment>
<dbReference type="Gene3D" id="1.10.10.10">
    <property type="entry name" value="Winged helix-like DNA-binding domain superfamily/Winged helix DNA-binding domain"/>
    <property type="match status" value="1"/>
</dbReference>
<dbReference type="InterPro" id="IPR001867">
    <property type="entry name" value="OmpR/PhoB-type_DNA-bd"/>
</dbReference>
<evidence type="ECO:0000256" key="8">
    <source>
        <dbReference type="ARBA" id="ARBA00023159"/>
    </source>
</evidence>
<evidence type="ECO:0000256" key="1">
    <source>
        <dbReference type="ARBA" id="ARBA00004496"/>
    </source>
</evidence>
<dbReference type="Pfam" id="PF00072">
    <property type="entry name" value="Response_reg"/>
    <property type="match status" value="1"/>
</dbReference>
<keyword evidence="5" id="KW-0805">Transcription regulation</keyword>
<feature type="domain" description="Response regulatory" evidence="14">
    <location>
        <begin position="5"/>
        <end position="118"/>
    </location>
</feature>
<protein>
    <recommendedName>
        <fullName evidence="11">Heme response regulator HssR</fullName>
    </recommendedName>
</protein>
<evidence type="ECO:0000256" key="12">
    <source>
        <dbReference type="PROSITE-ProRule" id="PRU00169"/>
    </source>
</evidence>
<evidence type="ECO:0000259" key="14">
    <source>
        <dbReference type="PROSITE" id="PS50110"/>
    </source>
</evidence>
<gene>
    <name evidence="16" type="ORF">NYR52_07665</name>
</gene>
<dbReference type="Gene3D" id="3.40.50.2300">
    <property type="match status" value="1"/>
</dbReference>
<feature type="modified residue" description="4-aspartylphosphate" evidence="12">
    <location>
        <position position="54"/>
    </location>
</feature>
<evidence type="ECO:0000256" key="7">
    <source>
        <dbReference type="ARBA" id="ARBA00023125"/>
    </source>
</evidence>
<dbReference type="Pfam" id="PF00486">
    <property type="entry name" value="Trans_reg_C"/>
    <property type="match status" value="1"/>
</dbReference>
<comment type="function">
    <text evidence="10">Member of the two-component regulatory system HssS/HssR involved in intracellular heme homeostasis and tempering of staphylococcal virulence. Phosphorylated HssR binds to a direct repeat sequence within hrtAB promoter and activates the expression of hrtAB, an efflux pump, in response to extracellular heme, hemin, hemoglobin or blood.</text>
</comment>
<keyword evidence="2" id="KW-0963">Cytoplasm</keyword>
<dbReference type="InterPro" id="IPR001789">
    <property type="entry name" value="Sig_transdc_resp-reg_receiver"/>
</dbReference>
<evidence type="ECO:0000256" key="4">
    <source>
        <dbReference type="ARBA" id="ARBA00023012"/>
    </source>
</evidence>
<dbReference type="CDD" id="cd17574">
    <property type="entry name" value="REC_OmpR"/>
    <property type="match status" value="1"/>
</dbReference>
<name>A0ABY5U6C9_LACSH</name>
<evidence type="ECO:0000256" key="11">
    <source>
        <dbReference type="ARBA" id="ARBA00039976"/>
    </source>
</evidence>
<dbReference type="SUPFAM" id="SSF52172">
    <property type="entry name" value="CheY-like"/>
    <property type="match status" value="1"/>
</dbReference>
<dbReference type="SMART" id="SM00862">
    <property type="entry name" value="Trans_reg_C"/>
    <property type="match status" value="1"/>
</dbReference>
<dbReference type="InterPro" id="IPR036388">
    <property type="entry name" value="WH-like_DNA-bd_sf"/>
</dbReference>
<feature type="DNA-binding region" description="OmpR/PhoB-type" evidence="13">
    <location>
        <begin position="126"/>
        <end position="224"/>
    </location>
</feature>
<feature type="domain" description="OmpR/PhoB-type" evidence="15">
    <location>
        <begin position="126"/>
        <end position="224"/>
    </location>
</feature>